<keyword evidence="4" id="KW-0297">G-protein coupled receptor</keyword>
<dbReference type="PANTHER" id="PTHR10519">
    <property type="entry name" value="GABA-B RECEPTOR"/>
    <property type="match status" value="1"/>
</dbReference>
<protein>
    <recommendedName>
        <fullName evidence="10">Receptor ligand binding region domain-containing protein</fullName>
    </recommendedName>
</protein>
<evidence type="ECO:0000313" key="11">
    <source>
        <dbReference type="EMBL" id="CAG5115624.1"/>
    </source>
</evidence>
<evidence type="ECO:0000256" key="9">
    <source>
        <dbReference type="SAM" id="SignalP"/>
    </source>
</evidence>
<dbReference type="InterPro" id="IPR001828">
    <property type="entry name" value="ANF_lig-bd_rcpt"/>
</dbReference>
<keyword evidence="8" id="KW-0807">Transducer</keyword>
<dbReference type="AlphaFoldDB" id="A0A8S3YGF5"/>
<dbReference type="Gene3D" id="3.40.50.2300">
    <property type="match status" value="1"/>
</dbReference>
<evidence type="ECO:0000313" key="12">
    <source>
        <dbReference type="Proteomes" id="UP000678393"/>
    </source>
</evidence>
<keyword evidence="5" id="KW-0472">Membrane</keyword>
<feature type="chain" id="PRO_5035766790" description="Receptor ligand binding region domain-containing protein" evidence="9">
    <location>
        <begin position="20"/>
        <end position="178"/>
    </location>
</feature>
<evidence type="ECO:0000256" key="2">
    <source>
        <dbReference type="ARBA" id="ARBA00022692"/>
    </source>
</evidence>
<dbReference type="PRINTS" id="PR01177">
    <property type="entry name" value="GABAB1RECPTR"/>
</dbReference>
<dbReference type="GO" id="GO:0007214">
    <property type="term" value="P:gamma-aminobutyric acid signaling pathway"/>
    <property type="evidence" value="ECO:0007669"/>
    <property type="project" value="TreeGrafter"/>
</dbReference>
<dbReference type="CDD" id="cd06366">
    <property type="entry name" value="PBP1_GABAb_receptor"/>
    <property type="match status" value="1"/>
</dbReference>
<evidence type="ECO:0000259" key="10">
    <source>
        <dbReference type="Pfam" id="PF01094"/>
    </source>
</evidence>
<proteinExistence type="predicted"/>
<keyword evidence="3" id="KW-1133">Transmembrane helix</keyword>
<evidence type="ECO:0000256" key="1">
    <source>
        <dbReference type="ARBA" id="ARBA00004370"/>
    </source>
</evidence>
<dbReference type="GO" id="GO:0004965">
    <property type="term" value="F:G protein-coupled GABA receptor activity"/>
    <property type="evidence" value="ECO:0007669"/>
    <property type="project" value="InterPro"/>
</dbReference>
<dbReference type="InterPro" id="IPR002455">
    <property type="entry name" value="GPCR3_GABA-B"/>
</dbReference>
<dbReference type="Proteomes" id="UP000678393">
    <property type="component" value="Unassembled WGS sequence"/>
</dbReference>
<organism evidence="11 12">
    <name type="scientific">Candidula unifasciata</name>
    <dbReference type="NCBI Taxonomy" id="100452"/>
    <lineage>
        <taxon>Eukaryota</taxon>
        <taxon>Metazoa</taxon>
        <taxon>Spiralia</taxon>
        <taxon>Lophotrochozoa</taxon>
        <taxon>Mollusca</taxon>
        <taxon>Gastropoda</taxon>
        <taxon>Heterobranchia</taxon>
        <taxon>Euthyneura</taxon>
        <taxon>Panpulmonata</taxon>
        <taxon>Eupulmonata</taxon>
        <taxon>Stylommatophora</taxon>
        <taxon>Helicina</taxon>
        <taxon>Helicoidea</taxon>
        <taxon>Geomitridae</taxon>
        <taxon>Candidula</taxon>
    </lineage>
</organism>
<keyword evidence="12" id="KW-1185">Reference proteome</keyword>
<comment type="caution">
    <text evidence="11">The sequence shown here is derived from an EMBL/GenBank/DDBJ whole genome shotgun (WGS) entry which is preliminary data.</text>
</comment>
<sequence length="178" mass="19820">MAVQVTFLVVTMLILQVHGEVYKPKTLTIGGIFPMSGSWAGGVGCLPAVKMALEDVNNRTDILPDYKLEMQFDDSQCKPGLGTKVLYQLLYDKPTKLLVLTGCSIVSTFVAQAAKMWKLVVLSYGGSSPALSNRERFPTFFRTHPSGTLHNPIRVKVFKKFKWTKISTIQETQELFTS</sequence>
<accession>A0A8S3YGF5</accession>
<evidence type="ECO:0000256" key="7">
    <source>
        <dbReference type="ARBA" id="ARBA00023180"/>
    </source>
</evidence>
<evidence type="ECO:0000256" key="3">
    <source>
        <dbReference type="ARBA" id="ARBA00022989"/>
    </source>
</evidence>
<evidence type="ECO:0000256" key="5">
    <source>
        <dbReference type="ARBA" id="ARBA00023136"/>
    </source>
</evidence>
<keyword evidence="7" id="KW-0325">Glycoprotein</keyword>
<evidence type="ECO:0000256" key="4">
    <source>
        <dbReference type="ARBA" id="ARBA00023040"/>
    </source>
</evidence>
<gene>
    <name evidence="11" type="ORF">CUNI_LOCUS1182</name>
</gene>
<feature type="domain" description="Receptor ligand binding region" evidence="10">
    <location>
        <begin position="45"/>
        <end position="174"/>
    </location>
</feature>
<evidence type="ECO:0000256" key="8">
    <source>
        <dbReference type="ARBA" id="ARBA00023224"/>
    </source>
</evidence>
<comment type="subcellular location">
    <subcellularLocation>
        <location evidence="1">Membrane</location>
    </subcellularLocation>
</comment>
<dbReference type="EMBL" id="CAJHNH020000141">
    <property type="protein sequence ID" value="CAG5115624.1"/>
    <property type="molecule type" value="Genomic_DNA"/>
</dbReference>
<dbReference type="SUPFAM" id="SSF53822">
    <property type="entry name" value="Periplasmic binding protein-like I"/>
    <property type="match status" value="1"/>
</dbReference>
<dbReference type="PRINTS" id="PR01176">
    <property type="entry name" value="GABABRECEPTR"/>
</dbReference>
<reference evidence="11" key="1">
    <citation type="submission" date="2021-04" db="EMBL/GenBank/DDBJ databases">
        <authorList>
            <consortium name="Molecular Ecology Group"/>
        </authorList>
    </citation>
    <scope>NUCLEOTIDE SEQUENCE</scope>
</reference>
<name>A0A8S3YGF5_9EUPU</name>
<evidence type="ECO:0000256" key="6">
    <source>
        <dbReference type="ARBA" id="ARBA00023170"/>
    </source>
</evidence>
<feature type="non-terminal residue" evidence="11">
    <location>
        <position position="178"/>
    </location>
</feature>
<keyword evidence="2" id="KW-0812">Transmembrane</keyword>
<keyword evidence="9" id="KW-0732">Signal</keyword>
<dbReference type="InterPro" id="IPR028082">
    <property type="entry name" value="Peripla_BP_I"/>
</dbReference>
<keyword evidence="6" id="KW-0675">Receptor</keyword>
<dbReference type="PANTHER" id="PTHR10519:SF77">
    <property type="entry name" value="GAMMA-AMINOBUTYRIC ACID TYPE B RECEPTOR SUBUNIT 1"/>
    <property type="match status" value="1"/>
</dbReference>
<feature type="signal peptide" evidence="9">
    <location>
        <begin position="1"/>
        <end position="19"/>
    </location>
</feature>
<dbReference type="GO" id="GO:0038039">
    <property type="term" value="C:G protein-coupled receptor heterodimeric complex"/>
    <property type="evidence" value="ECO:0007669"/>
    <property type="project" value="TreeGrafter"/>
</dbReference>
<dbReference type="Pfam" id="PF01094">
    <property type="entry name" value="ANF_receptor"/>
    <property type="match status" value="1"/>
</dbReference>
<dbReference type="OrthoDB" id="17569at2759"/>